<protein>
    <submittedName>
        <fullName evidence="2">Insoluble protein</fullName>
    </submittedName>
</protein>
<evidence type="ECO:0000313" key="3">
    <source>
        <dbReference type="EMBL" id="OTP80482.1"/>
    </source>
</evidence>
<evidence type="ECO:0000313" key="5">
    <source>
        <dbReference type="Proteomes" id="UP000195221"/>
    </source>
</evidence>
<reference evidence="3 4" key="1">
    <citation type="submission" date="2017-03" db="EMBL/GenBank/DDBJ databases">
        <title>Genome analysis of strain PAMC 26510.</title>
        <authorList>
            <person name="Oh H.-M."/>
            <person name="Yang J.-A."/>
        </authorList>
    </citation>
    <scope>NUCLEOTIDE SEQUENCE [LARGE SCALE GENOMIC DNA]</scope>
    <source>
        <strain evidence="3 4">PAMC 26510</strain>
    </source>
</reference>
<comment type="caution">
    <text evidence="2">The sequence shown here is derived from an EMBL/GenBank/DDBJ whole genome shotgun (WGS) entry which is preliminary data.</text>
</comment>
<gene>
    <name evidence="3" type="ORF">PAMC26510_02455</name>
    <name evidence="2" type="ORF">PAMC26577_07365</name>
</gene>
<organism evidence="2 5">
    <name type="scientific">Caballeronia sordidicola</name>
    <name type="common">Burkholderia sordidicola</name>
    <dbReference type="NCBI Taxonomy" id="196367"/>
    <lineage>
        <taxon>Bacteria</taxon>
        <taxon>Pseudomonadati</taxon>
        <taxon>Pseudomonadota</taxon>
        <taxon>Betaproteobacteria</taxon>
        <taxon>Burkholderiales</taxon>
        <taxon>Burkholderiaceae</taxon>
        <taxon>Caballeronia</taxon>
    </lineage>
</organism>
<name>A0A242N2Y0_CABSO</name>
<feature type="compositionally biased region" description="Polar residues" evidence="1">
    <location>
        <begin position="20"/>
        <end position="30"/>
    </location>
</feature>
<dbReference type="Proteomes" id="UP000194546">
    <property type="component" value="Unassembled WGS sequence"/>
</dbReference>
<evidence type="ECO:0000256" key="1">
    <source>
        <dbReference type="SAM" id="MobiDB-lite"/>
    </source>
</evidence>
<reference evidence="2 5" key="2">
    <citation type="submission" date="2017-03" db="EMBL/GenBank/DDBJ databases">
        <title>Genome analysis of strain PAMC 26577.</title>
        <authorList>
            <person name="Oh H.-M."/>
            <person name="Yang J.-A."/>
        </authorList>
    </citation>
    <scope>NUCLEOTIDE SEQUENCE [LARGE SCALE GENOMIC DNA]</scope>
    <source>
        <strain evidence="2 5">PAMC 26577</strain>
    </source>
</reference>
<accession>A0A242N2Y0</accession>
<sequence length="328" mass="34409">MPVIYAAFALAACGGDDAKTSNNSPDSGNGTPANTAPDTPSSPSTPSTPAITAFIYEGLTPDTSRAQFLSSLNTQGAQGYRYLSDYAFTATATLDQTSAFVKDQATTYSYEVQDVTSGSAAFLTQANSEGARGFRWAGELAVGTDMFFLYRKDNGSIATYSYQVLTQPASKADFVAQANAQGAQGYYNVAPAFLLGDASTSSIYEKSSQGNATYGYEITAVPTDDTSFMTQLNSEGARGYRFRGEFVFSDGTGAIFAKDLSQSATFNFYGLDPATTSATFIQQANVEGAKGNGLIGGFVLPSGKIQTLYFTPGNCKGALCTPVSLFGV</sequence>
<feature type="compositionally biased region" description="Low complexity" evidence="1">
    <location>
        <begin position="31"/>
        <end position="47"/>
    </location>
</feature>
<dbReference type="AlphaFoldDB" id="A0A242N2Y0"/>
<feature type="region of interest" description="Disordered" evidence="1">
    <location>
        <begin position="18"/>
        <end position="47"/>
    </location>
</feature>
<dbReference type="EMBL" id="NBTZ01000027">
    <property type="protein sequence ID" value="OTP77933.1"/>
    <property type="molecule type" value="Genomic_DNA"/>
</dbReference>
<evidence type="ECO:0000313" key="4">
    <source>
        <dbReference type="Proteomes" id="UP000194546"/>
    </source>
</evidence>
<proteinExistence type="predicted"/>
<dbReference type="Proteomes" id="UP000195221">
    <property type="component" value="Unassembled WGS sequence"/>
</dbReference>
<evidence type="ECO:0000313" key="2">
    <source>
        <dbReference type="EMBL" id="OTP77933.1"/>
    </source>
</evidence>
<dbReference type="EMBL" id="NBTY01000006">
    <property type="protein sequence ID" value="OTP80482.1"/>
    <property type="molecule type" value="Genomic_DNA"/>
</dbReference>